<evidence type="ECO:0000256" key="2">
    <source>
        <dbReference type="ARBA" id="ARBA00022741"/>
    </source>
</evidence>
<feature type="compositionally biased region" description="Polar residues" evidence="4">
    <location>
        <begin position="48"/>
        <end position="72"/>
    </location>
</feature>
<feature type="compositionally biased region" description="Polar residues" evidence="4">
    <location>
        <begin position="131"/>
        <end position="150"/>
    </location>
</feature>
<dbReference type="SUPFAM" id="SSF52540">
    <property type="entry name" value="P-loop containing nucleoside triphosphate hydrolases"/>
    <property type="match status" value="1"/>
</dbReference>
<dbReference type="Proteomes" id="UP001519460">
    <property type="component" value="Unassembled WGS sequence"/>
</dbReference>
<feature type="non-terminal residue" evidence="6">
    <location>
        <position position="311"/>
    </location>
</feature>
<comment type="similarity">
    <text evidence="1">Belongs to the TRAFAC class TrmE-Era-EngA-EngB-Septin-like GTPase superfamily. AIG1/Toc34/Toc159-like paraseptin GTPase family. IAN subfamily.</text>
</comment>
<dbReference type="InterPro" id="IPR006703">
    <property type="entry name" value="G_AIG1"/>
</dbReference>
<reference evidence="6 7" key="1">
    <citation type="journal article" date="2023" name="Sci. Data">
        <title>Genome assembly of the Korean intertidal mud-creeper Batillaria attramentaria.</title>
        <authorList>
            <person name="Patra A.K."/>
            <person name="Ho P.T."/>
            <person name="Jun S."/>
            <person name="Lee S.J."/>
            <person name="Kim Y."/>
            <person name="Won Y.J."/>
        </authorList>
    </citation>
    <scope>NUCLEOTIDE SEQUENCE [LARGE SCALE GENOMIC DNA]</scope>
    <source>
        <strain evidence="6">Wonlab-2016</strain>
    </source>
</reference>
<evidence type="ECO:0000256" key="4">
    <source>
        <dbReference type="SAM" id="MobiDB-lite"/>
    </source>
</evidence>
<gene>
    <name evidence="6" type="ORF">BaRGS_00039340</name>
</gene>
<keyword evidence="2" id="KW-0547">Nucleotide-binding</keyword>
<accession>A0ABD0J3N4</accession>
<proteinExistence type="inferred from homology"/>
<organism evidence="6 7">
    <name type="scientific">Batillaria attramentaria</name>
    <dbReference type="NCBI Taxonomy" id="370345"/>
    <lineage>
        <taxon>Eukaryota</taxon>
        <taxon>Metazoa</taxon>
        <taxon>Spiralia</taxon>
        <taxon>Lophotrochozoa</taxon>
        <taxon>Mollusca</taxon>
        <taxon>Gastropoda</taxon>
        <taxon>Caenogastropoda</taxon>
        <taxon>Sorbeoconcha</taxon>
        <taxon>Cerithioidea</taxon>
        <taxon>Batillariidae</taxon>
        <taxon>Batillaria</taxon>
    </lineage>
</organism>
<feature type="compositionally biased region" description="Basic and acidic residues" evidence="4">
    <location>
        <begin position="102"/>
        <end position="116"/>
    </location>
</feature>
<dbReference type="InterPro" id="IPR027417">
    <property type="entry name" value="P-loop_NTPase"/>
</dbReference>
<feature type="compositionally biased region" description="Basic and acidic residues" evidence="4">
    <location>
        <begin position="152"/>
        <end position="168"/>
    </location>
</feature>
<feature type="non-terminal residue" evidence="6">
    <location>
        <position position="1"/>
    </location>
</feature>
<dbReference type="GO" id="GO:0005525">
    <property type="term" value="F:GTP binding"/>
    <property type="evidence" value="ECO:0007669"/>
    <property type="project" value="UniProtKB-KW"/>
</dbReference>
<feature type="compositionally biased region" description="Polar residues" evidence="4">
    <location>
        <begin position="219"/>
        <end position="231"/>
    </location>
</feature>
<evidence type="ECO:0000256" key="3">
    <source>
        <dbReference type="ARBA" id="ARBA00023134"/>
    </source>
</evidence>
<dbReference type="Gene3D" id="3.40.50.300">
    <property type="entry name" value="P-loop containing nucleotide triphosphate hydrolases"/>
    <property type="match status" value="1"/>
</dbReference>
<dbReference type="AlphaFoldDB" id="A0ABD0J3N4"/>
<feature type="compositionally biased region" description="Polar residues" evidence="4">
    <location>
        <begin position="238"/>
        <end position="249"/>
    </location>
</feature>
<evidence type="ECO:0000259" key="5">
    <source>
        <dbReference type="Pfam" id="PF04548"/>
    </source>
</evidence>
<dbReference type="Pfam" id="PF04548">
    <property type="entry name" value="AIG1"/>
    <property type="match status" value="1"/>
</dbReference>
<dbReference type="InterPro" id="IPR045058">
    <property type="entry name" value="GIMA/IAN/Toc"/>
</dbReference>
<dbReference type="PANTHER" id="PTHR10903:SF184">
    <property type="entry name" value="GTP-BINDING PROTEIN A"/>
    <property type="match status" value="1"/>
</dbReference>
<protein>
    <recommendedName>
        <fullName evidence="5">AIG1-type G domain-containing protein</fullName>
    </recommendedName>
</protein>
<sequence>VAAHEKTTEETDRKKGLKFDAQVNVETEECATTLSATPQSVRPREETGTGTTVSSDKGNTRVTETHVGTQVDVQEEECGRTLSATPQPVGPREELGTGTTESSDKGNTRITERSEEADTQADIQKEDCAATLSTHSKPVNTKGEQGTETNESSEKGETGTQTDVEKEICATPSQSVSPKEEAGPGTTESSEKGNISKVERSKEAAVGTQDDVQEKECTATLSAPPQFVSSQEEIRTGTPESSENDNTSTTERREEKGTIYRLLLIGKTGSGKSSSGNTILGRKAFATSYKVESKTKECQLERIRLPDKEIE</sequence>
<feature type="domain" description="AIG1-type G" evidence="5">
    <location>
        <begin position="261"/>
        <end position="309"/>
    </location>
</feature>
<evidence type="ECO:0000313" key="7">
    <source>
        <dbReference type="Proteomes" id="UP001519460"/>
    </source>
</evidence>
<feature type="compositionally biased region" description="Polar residues" evidence="4">
    <location>
        <begin position="30"/>
        <end position="40"/>
    </location>
</feature>
<evidence type="ECO:0000256" key="1">
    <source>
        <dbReference type="ARBA" id="ARBA00008535"/>
    </source>
</evidence>
<dbReference type="EMBL" id="JACVVK020000681">
    <property type="protein sequence ID" value="KAK7456562.1"/>
    <property type="molecule type" value="Genomic_DNA"/>
</dbReference>
<feature type="region of interest" description="Disordered" evidence="4">
    <location>
        <begin position="28"/>
        <end position="257"/>
    </location>
</feature>
<comment type="caution">
    <text evidence="6">The sequence shown here is derived from an EMBL/GenBank/DDBJ whole genome shotgun (WGS) entry which is preliminary data.</text>
</comment>
<evidence type="ECO:0000313" key="6">
    <source>
        <dbReference type="EMBL" id="KAK7456562.1"/>
    </source>
</evidence>
<name>A0ABD0J3N4_9CAEN</name>
<dbReference type="PANTHER" id="PTHR10903">
    <property type="entry name" value="GTPASE, IMAP FAMILY MEMBER-RELATED"/>
    <property type="match status" value="1"/>
</dbReference>
<keyword evidence="3" id="KW-0342">GTP-binding</keyword>
<keyword evidence="7" id="KW-1185">Reference proteome</keyword>